<name>A0A2K8KWK1_MARES</name>
<dbReference type="AlphaFoldDB" id="A0A2K8KWK1"/>
<reference evidence="2 3" key="1">
    <citation type="submission" date="2016-12" db="EMBL/GenBank/DDBJ databases">
        <title>Isolation and genomic insights into novel planktonic Zetaproteobacteria from stratified waters of the Chesapeake Bay.</title>
        <authorList>
            <person name="McAllister S.M."/>
            <person name="Kato S."/>
            <person name="Chan C.S."/>
            <person name="Chiu B.K."/>
            <person name="Field E.K."/>
        </authorList>
    </citation>
    <scope>NUCLEOTIDE SEQUENCE [LARGE SCALE GENOMIC DNA]</scope>
    <source>
        <strain evidence="2 3">CP-5</strain>
    </source>
</reference>
<keyword evidence="3" id="KW-1185">Reference proteome</keyword>
<feature type="transmembrane region" description="Helical" evidence="1">
    <location>
        <begin position="12"/>
        <end position="32"/>
    </location>
</feature>
<evidence type="ECO:0000313" key="3">
    <source>
        <dbReference type="Proteomes" id="UP000231701"/>
    </source>
</evidence>
<protein>
    <submittedName>
        <fullName evidence="2">Uncharacterized protein</fullName>
    </submittedName>
</protein>
<keyword evidence="1" id="KW-0472">Membrane</keyword>
<accession>A0A2K8KWK1</accession>
<keyword evidence="1" id="KW-0812">Transmembrane</keyword>
<sequence length="33" mass="3574">MIKQQAADKHEQLLTIAMVTALIGALGFITAYL</sequence>
<dbReference type="KEGG" id="maes:Ga0123461_0612"/>
<proteinExistence type="predicted"/>
<dbReference type="Proteomes" id="UP000231701">
    <property type="component" value="Chromosome"/>
</dbReference>
<evidence type="ECO:0000313" key="2">
    <source>
        <dbReference type="EMBL" id="ATX79042.1"/>
    </source>
</evidence>
<organism evidence="2 3">
    <name type="scientific">Mariprofundus aestuarium</name>
    <dbReference type="NCBI Taxonomy" id="1921086"/>
    <lineage>
        <taxon>Bacteria</taxon>
        <taxon>Pseudomonadati</taxon>
        <taxon>Pseudomonadota</taxon>
        <taxon>Candidatius Mariprofundia</taxon>
        <taxon>Mariprofundales</taxon>
        <taxon>Mariprofundaceae</taxon>
        <taxon>Mariprofundus</taxon>
    </lineage>
</organism>
<gene>
    <name evidence="2" type="ORF">Ga0123461_0612</name>
</gene>
<keyword evidence="1" id="KW-1133">Transmembrane helix</keyword>
<evidence type="ECO:0000256" key="1">
    <source>
        <dbReference type="SAM" id="Phobius"/>
    </source>
</evidence>
<dbReference type="EMBL" id="CP018799">
    <property type="protein sequence ID" value="ATX79042.1"/>
    <property type="molecule type" value="Genomic_DNA"/>
</dbReference>